<organism evidence="2 3">
    <name type="scientific">Lactobacillus phage BH1</name>
    <dbReference type="NCBI Taxonomy" id="1932007"/>
    <lineage>
        <taxon>Viruses</taxon>
        <taxon>Duplodnaviria</taxon>
        <taxon>Heunggongvirae</taxon>
        <taxon>Uroviricota</taxon>
        <taxon>Caudoviricetes</taxon>
        <taxon>Behunavirus</taxon>
        <taxon>Behunavirus BH1</taxon>
    </lineage>
</organism>
<protein>
    <recommendedName>
        <fullName evidence="4">DUF669 domain-containing protein</fullName>
    </recommendedName>
</protein>
<name>A0A3G3LKN9_9CAUD</name>
<proteinExistence type="predicted"/>
<reference evidence="2 3" key="1">
    <citation type="submission" date="2018-09" db="EMBL/GenBank/DDBJ databases">
        <title>Molecular characterization of bacteriophage BH1 orginated from probiotic Lactobacillus rhamnosus Pen.</title>
        <authorList>
            <person name="Jarocki P."/>
            <person name="Podlesny M."/>
            <person name="Komon-Janczara E."/>
            <person name="Kholiavskyi O."/>
            <person name="Targonski Z."/>
        </authorList>
    </citation>
    <scope>NUCLEOTIDE SEQUENCE [LARGE SCALE GENOMIC DNA]</scope>
</reference>
<keyword evidence="3" id="KW-1185">Reference proteome</keyword>
<dbReference type="EMBL" id="MH983004">
    <property type="protein sequence ID" value="AYQ93253.1"/>
    <property type="molecule type" value="Genomic_DNA"/>
</dbReference>
<evidence type="ECO:0008006" key="4">
    <source>
        <dbReference type="Google" id="ProtNLM"/>
    </source>
</evidence>
<accession>A0A3G3LKN9</accession>
<feature type="region of interest" description="Disordered" evidence="1">
    <location>
        <begin position="138"/>
        <end position="185"/>
    </location>
</feature>
<evidence type="ECO:0000256" key="1">
    <source>
        <dbReference type="SAM" id="MobiDB-lite"/>
    </source>
</evidence>
<dbReference type="Proteomes" id="UP000274453">
    <property type="component" value="Segment"/>
</dbReference>
<dbReference type="InterPro" id="IPR007731">
    <property type="entry name" value="DUF669"/>
</dbReference>
<evidence type="ECO:0000313" key="3">
    <source>
        <dbReference type="Proteomes" id="UP000274453"/>
    </source>
</evidence>
<gene>
    <name evidence="2" type="ORF">BVL67_00038</name>
</gene>
<feature type="compositionally biased region" description="Polar residues" evidence="1">
    <location>
        <begin position="152"/>
        <end position="174"/>
    </location>
</feature>
<dbReference type="Pfam" id="PF05037">
    <property type="entry name" value="DUF669"/>
    <property type="match status" value="1"/>
</dbReference>
<sequence length="185" mass="20923">MAITMDYSQAAEGNDDIQDGVYECVINRFGFDNYKDREFIKFDLIVRNDVPQKYQNKHIFDNQYPKKDTGEYAMGYLFMIGKNAGIPDHKKWADLAAMLADFTGHAVKVTVKNEEYNGKTYPHIKKWEPTAFPQIQHRWKDSKAASASNSNPSFGTPAQAGKTNTADPVANNGQPIDFSDEDLPF</sequence>
<evidence type="ECO:0000313" key="2">
    <source>
        <dbReference type="EMBL" id="AYQ93253.1"/>
    </source>
</evidence>